<sequence>MWIPPALGRVLDTHHTPVETDSEDPMNPKKIVAAVALALTATAALSACGNDSDSGGGEAGGKTVNWWTWDERQAASYKKCLPGFEQANPGITVTISQYAVDDYFTKLTAGFVSGSAPDAFQNSVPLLGAYAGQKQIMALDDQIKKTDYDLSVFDIGVESWKFTDGKQYGIPLDWAGAAIYFNEDKAKDAGVTAEQIRDMTWNPDDGGTFDDIVAKLTVDKNGKRGDEPGFDRTKVATYGIGSLASGDFNGQTSWNPFVSTTGWRLGDKPAWPSKFPYDDPNFVKTLEYIKSLGDRGLMPKFGQLTVAGSQQIGSGTVAMVQGGTWDATSMTKIPGVKVGVAPTVKGPQGRSMISNSNANNIYAGTKNLDSTWKWVTYMGSEACQSAAGADATFLPSIAKSLQVAVDAQKAQGLDLSGFVTALNNGELYPAPPTVNGQEIVDTIQPLFEAYFSGERDKAVFPEMAAKTQEILAKK</sequence>
<organism evidence="5 6">
    <name type="scientific">Asanoa siamensis</name>
    <dbReference type="NCBI Taxonomy" id="926357"/>
    <lineage>
        <taxon>Bacteria</taxon>
        <taxon>Bacillati</taxon>
        <taxon>Actinomycetota</taxon>
        <taxon>Actinomycetes</taxon>
        <taxon>Micromonosporales</taxon>
        <taxon>Micromonosporaceae</taxon>
        <taxon>Asanoa</taxon>
    </lineage>
</organism>
<dbReference type="CDD" id="cd13585">
    <property type="entry name" value="PBP2_TMBP_like"/>
    <property type="match status" value="1"/>
</dbReference>
<keyword evidence="4" id="KW-0732">Signal</keyword>
<evidence type="ECO:0000313" key="5">
    <source>
        <dbReference type="EMBL" id="GIF76673.1"/>
    </source>
</evidence>
<accession>A0ABQ4D0A6</accession>
<dbReference type="Gene3D" id="3.40.190.10">
    <property type="entry name" value="Periplasmic binding protein-like II"/>
    <property type="match status" value="1"/>
</dbReference>
<name>A0ABQ4D0A6_9ACTN</name>
<dbReference type="Pfam" id="PF13416">
    <property type="entry name" value="SBP_bac_8"/>
    <property type="match status" value="1"/>
</dbReference>
<dbReference type="InterPro" id="IPR006059">
    <property type="entry name" value="SBP"/>
</dbReference>
<gene>
    <name evidence="5" type="ORF">Asi02nite_61910</name>
</gene>
<comment type="similarity">
    <text evidence="2">Belongs to the bacterial solute-binding protein 1 family.</text>
</comment>
<evidence type="ECO:0000256" key="1">
    <source>
        <dbReference type="ARBA" id="ARBA00004196"/>
    </source>
</evidence>
<dbReference type="EMBL" id="BONE01000067">
    <property type="protein sequence ID" value="GIF76673.1"/>
    <property type="molecule type" value="Genomic_DNA"/>
</dbReference>
<evidence type="ECO:0000256" key="3">
    <source>
        <dbReference type="ARBA" id="ARBA00022448"/>
    </source>
</evidence>
<comment type="caution">
    <text evidence="5">The sequence shown here is derived from an EMBL/GenBank/DDBJ whole genome shotgun (WGS) entry which is preliminary data.</text>
</comment>
<protein>
    <submittedName>
        <fullName evidence="5">Sugar ABC transporter substrate-binding protein</fullName>
    </submittedName>
</protein>
<reference evidence="5 6" key="1">
    <citation type="submission" date="2021-01" db="EMBL/GenBank/DDBJ databases">
        <title>Whole genome shotgun sequence of Asanoa siamensis NBRC 107932.</title>
        <authorList>
            <person name="Komaki H."/>
            <person name="Tamura T."/>
        </authorList>
    </citation>
    <scope>NUCLEOTIDE SEQUENCE [LARGE SCALE GENOMIC DNA]</scope>
    <source>
        <strain evidence="5 6">NBRC 107932</strain>
    </source>
</reference>
<dbReference type="Proteomes" id="UP000604117">
    <property type="component" value="Unassembled WGS sequence"/>
</dbReference>
<dbReference type="PANTHER" id="PTHR43649:SF31">
    <property type="entry name" value="SN-GLYCEROL-3-PHOSPHATE-BINDING PERIPLASMIC PROTEIN UGPB"/>
    <property type="match status" value="1"/>
</dbReference>
<comment type="subcellular location">
    <subcellularLocation>
        <location evidence="1">Cell envelope</location>
    </subcellularLocation>
</comment>
<evidence type="ECO:0000256" key="2">
    <source>
        <dbReference type="ARBA" id="ARBA00008520"/>
    </source>
</evidence>
<dbReference type="PANTHER" id="PTHR43649">
    <property type="entry name" value="ARABINOSE-BINDING PROTEIN-RELATED"/>
    <property type="match status" value="1"/>
</dbReference>
<keyword evidence="6" id="KW-1185">Reference proteome</keyword>
<evidence type="ECO:0000256" key="4">
    <source>
        <dbReference type="ARBA" id="ARBA00022729"/>
    </source>
</evidence>
<dbReference type="InterPro" id="IPR050490">
    <property type="entry name" value="Bact_solute-bd_prot1"/>
</dbReference>
<dbReference type="SUPFAM" id="SSF53850">
    <property type="entry name" value="Periplasmic binding protein-like II"/>
    <property type="match status" value="1"/>
</dbReference>
<keyword evidence="3" id="KW-0813">Transport</keyword>
<proteinExistence type="inferred from homology"/>
<evidence type="ECO:0000313" key="6">
    <source>
        <dbReference type="Proteomes" id="UP000604117"/>
    </source>
</evidence>